<keyword evidence="1" id="KW-1133">Transmembrane helix</keyword>
<keyword evidence="3" id="KW-1185">Reference proteome</keyword>
<keyword evidence="1" id="KW-0472">Membrane</keyword>
<evidence type="ECO:0000313" key="3">
    <source>
        <dbReference type="Proteomes" id="UP000220836"/>
    </source>
</evidence>
<protein>
    <submittedName>
        <fullName evidence="2">Acid-resistance membrane protein</fullName>
    </submittedName>
</protein>
<feature type="transmembrane region" description="Helical" evidence="1">
    <location>
        <begin position="70"/>
        <end position="88"/>
    </location>
</feature>
<feature type="transmembrane region" description="Helical" evidence="1">
    <location>
        <begin position="12"/>
        <end position="36"/>
    </location>
</feature>
<dbReference type="EMBL" id="FXYH01000035">
    <property type="protein sequence ID" value="SMX50561.1"/>
    <property type="molecule type" value="Genomic_DNA"/>
</dbReference>
<dbReference type="PANTHER" id="PTHR34989:SF1">
    <property type="entry name" value="PROTEIN HDED"/>
    <property type="match status" value="1"/>
</dbReference>
<organism evidence="2 3">
    <name type="scientific">Pelagimonas varians</name>
    <dbReference type="NCBI Taxonomy" id="696760"/>
    <lineage>
        <taxon>Bacteria</taxon>
        <taxon>Pseudomonadati</taxon>
        <taxon>Pseudomonadota</taxon>
        <taxon>Alphaproteobacteria</taxon>
        <taxon>Rhodobacterales</taxon>
        <taxon>Roseobacteraceae</taxon>
        <taxon>Pelagimonas</taxon>
    </lineage>
</organism>
<feature type="transmembrane region" description="Helical" evidence="1">
    <location>
        <begin position="152"/>
        <end position="174"/>
    </location>
</feature>
<feature type="transmembrane region" description="Helical" evidence="1">
    <location>
        <begin position="42"/>
        <end position="61"/>
    </location>
</feature>
<feature type="transmembrane region" description="Helical" evidence="1">
    <location>
        <begin position="127"/>
        <end position="146"/>
    </location>
</feature>
<dbReference type="PANTHER" id="PTHR34989">
    <property type="entry name" value="PROTEIN HDED"/>
    <property type="match status" value="1"/>
</dbReference>
<dbReference type="Proteomes" id="UP000220836">
    <property type="component" value="Unassembled WGS sequence"/>
</dbReference>
<dbReference type="RefSeq" id="WP_097807088.1">
    <property type="nucleotide sequence ID" value="NZ_FXYH01000035.1"/>
</dbReference>
<dbReference type="InterPro" id="IPR005325">
    <property type="entry name" value="DUF308_memb"/>
</dbReference>
<evidence type="ECO:0000313" key="2">
    <source>
        <dbReference type="EMBL" id="SMX50561.1"/>
    </source>
</evidence>
<name>A0A238L6V9_9RHOB</name>
<dbReference type="AlphaFoldDB" id="A0A238L6V9"/>
<gene>
    <name evidence="2" type="ORF">PEV8663_04704</name>
</gene>
<dbReference type="InterPro" id="IPR052712">
    <property type="entry name" value="Acid_resist_chaperone_HdeD"/>
</dbReference>
<accession>A0A238L6V9</accession>
<feature type="transmembrane region" description="Helical" evidence="1">
    <location>
        <begin position="94"/>
        <end position="115"/>
    </location>
</feature>
<proteinExistence type="predicted"/>
<dbReference type="GO" id="GO:0005886">
    <property type="term" value="C:plasma membrane"/>
    <property type="evidence" value="ECO:0007669"/>
    <property type="project" value="TreeGrafter"/>
</dbReference>
<dbReference type="Pfam" id="PF03729">
    <property type="entry name" value="DUF308"/>
    <property type="match status" value="1"/>
</dbReference>
<evidence type="ECO:0000256" key="1">
    <source>
        <dbReference type="SAM" id="Phobius"/>
    </source>
</evidence>
<sequence>MGNSTIDLNKNWGWFLALGIVMMIGGGSAIFAPLLVSLVVETIVGAFFVGGGIMMLVQVFTSKDGWNARLTYLILGAFNTFAGFMLLFHPLEGLLALTLVMIAAFFVNGLLRIAVGVMARPETGSGWVIAGGVISVLASLYLISIYPEVSVMLLGVVAGVSLISEGAGYVQFAYGLKNNVSVSI</sequence>
<reference evidence="2 3" key="1">
    <citation type="submission" date="2017-05" db="EMBL/GenBank/DDBJ databases">
        <authorList>
            <person name="Song R."/>
            <person name="Chenine A.L."/>
            <person name="Ruprecht R.M."/>
        </authorList>
    </citation>
    <scope>NUCLEOTIDE SEQUENCE [LARGE SCALE GENOMIC DNA]</scope>
    <source>
        <strain evidence="2 3">CECT 8663</strain>
    </source>
</reference>
<keyword evidence="1" id="KW-0812">Transmembrane</keyword>
<dbReference type="OrthoDB" id="9815400at2"/>